<comment type="similarity">
    <text evidence="1 7">Belongs to the bacterial ribosomal protein bL9 family.</text>
</comment>
<dbReference type="GO" id="GO:1990904">
    <property type="term" value="C:ribonucleoprotein complex"/>
    <property type="evidence" value="ECO:0007669"/>
    <property type="project" value="UniProtKB-KW"/>
</dbReference>
<dbReference type="NCBIfam" id="TIGR00158">
    <property type="entry name" value="L9"/>
    <property type="match status" value="1"/>
</dbReference>
<dbReference type="GO" id="GO:0006412">
    <property type="term" value="P:translation"/>
    <property type="evidence" value="ECO:0007669"/>
    <property type="project" value="UniProtKB-UniRule"/>
</dbReference>
<evidence type="ECO:0000256" key="5">
    <source>
        <dbReference type="ARBA" id="ARBA00023274"/>
    </source>
</evidence>
<keyword evidence="5 7" id="KW-0687">Ribonucleoprotein</keyword>
<dbReference type="Gene3D" id="3.10.430.100">
    <property type="entry name" value="Ribosomal protein L9, C-terminal domain"/>
    <property type="match status" value="1"/>
</dbReference>
<dbReference type="InterPro" id="IPR009027">
    <property type="entry name" value="Ribosomal_bL9/RNase_H1_N"/>
</dbReference>
<dbReference type="InterPro" id="IPR000244">
    <property type="entry name" value="Ribosomal_bL9"/>
</dbReference>
<dbReference type="HAMAP" id="MF_00503">
    <property type="entry name" value="Ribosomal_bL9"/>
    <property type="match status" value="1"/>
</dbReference>
<dbReference type="Proteomes" id="UP000886381">
    <property type="component" value="Unassembled WGS sequence"/>
</dbReference>
<name>A0A7V0Q886_UNCW3</name>
<dbReference type="AlphaFoldDB" id="A0A7V0Q886"/>
<organism evidence="9">
    <name type="scientific">candidate division WOR-3 bacterium</name>
    <dbReference type="NCBI Taxonomy" id="2052148"/>
    <lineage>
        <taxon>Bacteria</taxon>
        <taxon>Bacteria division WOR-3</taxon>
    </lineage>
</organism>
<gene>
    <name evidence="7" type="primary">rplI</name>
    <name evidence="9" type="ORF">ENH14_03055</name>
</gene>
<keyword evidence="2 7" id="KW-0699">rRNA-binding</keyword>
<dbReference type="GO" id="GO:0019843">
    <property type="term" value="F:rRNA binding"/>
    <property type="evidence" value="ECO:0007669"/>
    <property type="project" value="UniProtKB-UniRule"/>
</dbReference>
<evidence type="ECO:0000313" key="9">
    <source>
        <dbReference type="EMBL" id="HDL60416.1"/>
    </source>
</evidence>
<evidence type="ECO:0000259" key="8">
    <source>
        <dbReference type="PROSITE" id="PS00651"/>
    </source>
</evidence>
<feature type="domain" description="Ribosomal protein L9" evidence="8">
    <location>
        <begin position="13"/>
        <end position="40"/>
    </location>
</feature>
<dbReference type="Gene3D" id="3.40.5.10">
    <property type="entry name" value="Ribosomal protein L9, N-terminal domain"/>
    <property type="match status" value="1"/>
</dbReference>
<dbReference type="InterPro" id="IPR020069">
    <property type="entry name" value="Ribosomal_bL9_C"/>
</dbReference>
<dbReference type="InterPro" id="IPR036935">
    <property type="entry name" value="Ribosomal_bL9_N_sf"/>
</dbReference>
<dbReference type="PROSITE" id="PS00651">
    <property type="entry name" value="RIBOSOMAL_L9"/>
    <property type="match status" value="1"/>
</dbReference>
<keyword evidence="4 7" id="KW-0689">Ribosomal protein</keyword>
<evidence type="ECO:0000256" key="2">
    <source>
        <dbReference type="ARBA" id="ARBA00022730"/>
    </source>
</evidence>
<dbReference type="SUPFAM" id="SSF55658">
    <property type="entry name" value="L9 N-domain-like"/>
    <property type="match status" value="1"/>
</dbReference>
<comment type="caution">
    <text evidence="9">The sequence shown here is derived from an EMBL/GenBank/DDBJ whole genome shotgun (WGS) entry which is preliminary data.</text>
</comment>
<dbReference type="FunFam" id="3.40.5.10:FF:000003">
    <property type="entry name" value="50S ribosomal protein L9"/>
    <property type="match status" value="1"/>
</dbReference>
<comment type="function">
    <text evidence="7">Binds to the 23S rRNA.</text>
</comment>
<dbReference type="Pfam" id="PF01281">
    <property type="entry name" value="Ribosomal_L9_N"/>
    <property type="match status" value="1"/>
</dbReference>
<dbReference type="PANTHER" id="PTHR21368">
    <property type="entry name" value="50S RIBOSOMAL PROTEIN L9"/>
    <property type="match status" value="1"/>
</dbReference>
<evidence type="ECO:0000256" key="4">
    <source>
        <dbReference type="ARBA" id="ARBA00022980"/>
    </source>
</evidence>
<keyword evidence="3 7" id="KW-0694">RNA-binding</keyword>
<dbReference type="Pfam" id="PF03948">
    <property type="entry name" value="Ribosomal_L9_C"/>
    <property type="match status" value="1"/>
</dbReference>
<protein>
    <recommendedName>
        <fullName evidence="6 7">Large ribosomal subunit protein bL9</fullName>
    </recommendedName>
</protein>
<evidence type="ECO:0000256" key="6">
    <source>
        <dbReference type="ARBA" id="ARBA00035292"/>
    </source>
</evidence>
<evidence type="ECO:0000256" key="1">
    <source>
        <dbReference type="ARBA" id="ARBA00010605"/>
    </source>
</evidence>
<dbReference type="GO" id="GO:0003735">
    <property type="term" value="F:structural constituent of ribosome"/>
    <property type="evidence" value="ECO:0007669"/>
    <property type="project" value="InterPro"/>
</dbReference>
<dbReference type="InterPro" id="IPR036791">
    <property type="entry name" value="Ribosomal_bL9_C_sf"/>
</dbReference>
<proteinExistence type="inferred from homology"/>
<dbReference type="GO" id="GO:0005840">
    <property type="term" value="C:ribosome"/>
    <property type="evidence" value="ECO:0007669"/>
    <property type="project" value="UniProtKB-KW"/>
</dbReference>
<dbReference type="EMBL" id="DRDR01000132">
    <property type="protein sequence ID" value="HDL60416.1"/>
    <property type="molecule type" value="Genomic_DNA"/>
</dbReference>
<evidence type="ECO:0000256" key="7">
    <source>
        <dbReference type="HAMAP-Rule" id="MF_00503"/>
    </source>
</evidence>
<dbReference type="InterPro" id="IPR020594">
    <property type="entry name" value="Ribosomal_bL9_bac/chp"/>
</dbReference>
<dbReference type="InterPro" id="IPR020070">
    <property type="entry name" value="Ribosomal_bL9_N"/>
</dbReference>
<reference evidence="9" key="1">
    <citation type="journal article" date="2020" name="mSystems">
        <title>Genome- and Community-Level Interaction Insights into Carbon Utilization and Element Cycling Functions of Hydrothermarchaeota in Hydrothermal Sediment.</title>
        <authorList>
            <person name="Zhou Z."/>
            <person name="Liu Y."/>
            <person name="Xu W."/>
            <person name="Pan J."/>
            <person name="Luo Z.H."/>
            <person name="Li M."/>
        </authorList>
    </citation>
    <scope>NUCLEOTIDE SEQUENCE [LARGE SCALE GENOMIC DNA]</scope>
    <source>
        <strain evidence="9">HyVt-28</strain>
    </source>
</reference>
<dbReference type="SUPFAM" id="SSF55653">
    <property type="entry name" value="Ribosomal protein L9 C-domain"/>
    <property type="match status" value="1"/>
</dbReference>
<evidence type="ECO:0000256" key="3">
    <source>
        <dbReference type="ARBA" id="ARBA00022884"/>
    </source>
</evidence>
<sequence length="147" mass="16672">MKVILLKDFPKLGKAGDIVNVKDGYATNYLIPQEIAIPATPKNLKMIEKIKEFNRSKAEKEKIRALKLKEKLEEIGELEFKRKAGEGGKLFGAVSSIDVLNELKNKNIELKKGMIIMEAIKELGEYSIRIKLHPEIECNLKIKIVPE</sequence>
<accession>A0A7V0Q886</accession>